<evidence type="ECO:0000256" key="2">
    <source>
        <dbReference type="ARBA" id="ARBA00022485"/>
    </source>
</evidence>
<dbReference type="PROSITE" id="PS51379">
    <property type="entry name" value="4FE4S_FER_2"/>
    <property type="match status" value="2"/>
</dbReference>
<keyword evidence="7" id="KW-0411">Iron-sulfur</keyword>
<keyword evidence="10" id="KW-1185">Reference proteome</keyword>
<dbReference type="OrthoDB" id="9813995at2"/>
<name>A0A386H6W6_9CLOT</name>
<dbReference type="InterPro" id="IPR017900">
    <property type="entry name" value="4Fe4S_Fe_S_CS"/>
</dbReference>
<dbReference type="SUPFAM" id="SSF54862">
    <property type="entry name" value="4Fe-4S ferredoxins"/>
    <property type="match status" value="1"/>
</dbReference>
<keyword evidence="5" id="KW-0249">Electron transport</keyword>
<dbReference type="GO" id="GO:0051539">
    <property type="term" value="F:4 iron, 4 sulfur cluster binding"/>
    <property type="evidence" value="ECO:0007669"/>
    <property type="project" value="UniProtKB-KW"/>
</dbReference>
<dbReference type="Gene3D" id="3.40.50.360">
    <property type="match status" value="1"/>
</dbReference>
<dbReference type="AlphaFoldDB" id="A0A386H6W6"/>
<keyword evidence="4" id="KW-0677">Repeat</keyword>
<evidence type="ECO:0000256" key="3">
    <source>
        <dbReference type="ARBA" id="ARBA00022723"/>
    </source>
</evidence>
<dbReference type="EMBL" id="CP032416">
    <property type="protein sequence ID" value="AYD41426.1"/>
    <property type="molecule type" value="Genomic_DNA"/>
</dbReference>
<protein>
    <submittedName>
        <fullName evidence="9">4Fe-4S dicluster domain-containing protein</fullName>
    </submittedName>
</protein>
<keyword evidence="1" id="KW-0813">Transport</keyword>
<dbReference type="GO" id="GO:0046872">
    <property type="term" value="F:metal ion binding"/>
    <property type="evidence" value="ECO:0007669"/>
    <property type="project" value="UniProtKB-KW"/>
</dbReference>
<dbReference type="SUPFAM" id="SSF52218">
    <property type="entry name" value="Flavoproteins"/>
    <property type="match status" value="1"/>
</dbReference>
<feature type="domain" description="4Fe-4S ferredoxin-type" evidence="8">
    <location>
        <begin position="229"/>
        <end position="252"/>
    </location>
</feature>
<evidence type="ECO:0000256" key="1">
    <source>
        <dbReference type="ARBA" id="ARBA00022448"/>
    </source>
</evidence>
<dbReference type="KEGG" id="cfer:D4Z93_05285"/>
<dbReference type="InterPro" id="IPR029039">
    <property type="entry name" value="Flavoprotein-like_sf"/>
</dbReference>
<dbReference type="InterPro" id="IPR017896">
    <property type="entry name" value="4Fe4S_Fe-S-bd"/>
</dbReference>
<dbReference type="Proteomes" id="UP000266301">
    <property type="component" value="Chromosome"/>
</dbReference>
<evidence type="ECO:0000313" key="9">
    <source>
        <dbReference type="EMBL" id="AYD41426.1"/>
    </source>
</evidence>
<keyword evidence="6" id="KW-0408">Iron</keyword>
<evidence type="ECO:0000256" key="6">
    <source>
        <dbReference type="ARBA" id="ARBA00023004"/>
    </source>
</evidence>
<dbReference type="Pfam" id="PF00037">
    <property type="entry name" value="Fer4"/>
    <property type="match status" value="1"/>
</dbReference>
<dbReference type="InterPro" id="IPR050572">
    <property type="entry name" value="Fe-S_Ferredoxin"/>
</dbReference>
<dbReference type="PANTHER" id="PTHR43687">
    <property type="entry name" value="ADENYLYLSULFATE REDUCTASE, BETA SUBUNIT"/>
    <property type="match status" value="1"/>
</dbReference>
<keyword evidence="3" id="KW-0479">Metal-binding</keyword>
<evidence type="ECO:0000259" key="8">
    <source>
        <dbReference type="PROSITE" id="PS51379"/>
    </source>
</evidence>
<accession>A0A386H6W6</accession>
<feature type="domain" description="4Fe-4S ferredoxin-type" evidence="8">
    <location>
        <begin position="196"/>
        <end position="225"/>
    </location>
</feature>
<evidence type="ECO:0000256" key="5">
    <source>
        <dbReference type="ARBA" id="ARBA00022982"/>
    </source>
</evidence>
<reference evidence="9 10" key="1">
    <citation type="journal article" date="2019" name="Int. J. Syst. Evol. Microbiol.">
        <title>Clostridium fermenticellae sp. nov., isolated from the mud in a fermentation cellar for the production of the Chinese liquor, baijiu.</title>
        <authorList>
            <person name="Xu P.X."/>
            <person name="Chai L.J."/>
            <person name="Qiu T."/>
            <person name="Zhang X.J."/>
            <person name="Lu Z.M."/>
            <person name="Xiao C."/>
            <person name="Wang S.T."/>
            <person name="Shen C.H."/>
            <person name="Shi J.S."/>
            <person name="Xu Z.H."/>
        </authorList>
    </citation>
    <scope>NUCLEOTIDE SEQUENCE [LARGE SCALE GENOMIC DNA]</scope>
    <source>
        <strain evidence="9 10">JN500901</strain>
    </source>
</reference>
<evidence type="ECO:0000256" key="4">
    <source>
        <dbReference type="ARBA" id="ARBA00022737"/>
    </source>
</evidence>
<organism evidence="9 10">
    <name type="scientific">Clostridium fermenticellae</name>
    <dbReference type="NCBI Taxonomy" id="2068654"/>
    <lineage>
        <taxon>Bacteria</taxon>
        <taxon>Bacillati</taxon>
        <taxon>Bacillota</taxon>
        <taxon>Clostridia</taxon>
        <taxon>Eubacteriales</taxon>
        <taxon>Clostridiaceae</taxon>
        <taxon>Clostridium</taxon>
    </lineage>
</organism>
<sequence>MGIKTIWAVYFSATGTTEKVVTCVAKTVAQVMNTEYKQFCFNLPKDREGALSFGPDDLVVLGVPVYAGRVPNLLLPYLKEKVSGNNTLGVPVCLFGNRNFDDGLMELRNVMWTNGFYPITGGAFVGEHSFSRILGEGRPDEEDMALAVQLGQKTADKIKNLQQLPNEPVTVVGCDPIRPYYVPQDRYGHSINILKVKPKTDPNKCIKCGLCARICPMGAIDPADVFSVPGKCIKCCACVKRCPMGAKYYDDKGYLYHQHELEEIYIRRADSQIFM</sequence>
<gene>
    <name evidence="9" type="ORF">D4Z93_05285</name>
</gene>
<dbReference type="PANTHER" id="PTHR43687:SF6">
    <property type="entry name" value="L-ASPARTATE SEMIALDEHYDE SULFURTRANSFERASE IRON-SULFUR SUBUNIT"/>
    <property type="match status" value="1"/>
</dbReference>
<evidence type="ECO:0000313" key="10">
    <source>
        <dbReference type="Proteomes" id="UP000266301"/>
    </source>
</evidence>
<keyword evidence="2" id="KW-0004">4Fe-4S</keyword>
<evidence type="ECO:0000256" key="7">
    <source>
        <dbReference type="ARBA" id="ARBA00023014"/>
    </source>
</evidence>
<proteinExistence type="predicted"/>
<dbReference type="Gene3D" id="3.30.70.20">
    <property type="match status" value="1"/>
</dbReference>
<dbReference type="PROSITE" id="PS00198">
    <property type="entry name" value="4FE4S_FER_1"/>
    <property type="match status" value="1"/>
</dbReference>